<comment type="caution">
    <text evidence="2">The sequence shown here is derived from an EMBL/GenBank/DDBJ whole genome shotgun (WGS) entry which is preliminary data.</text>
</comment>
<keyword evidence="2" id="KW-0378">Hydrolase</keyword>
<dbReference type="PANTHER" id="PTHR46825">
    <property type="entry name" value="D-ALANYL-D-ALANINE-CARBOXYPEPTIDASE/ENDOPEPTIDASE AMPH"/>
    <property type="match status" value="1"/>
</dbReference>
<dbReference type="InterPro" id="IPR001466">
    <property type="entry name" value="Beta-lactam-related"/>
</dbReference>
<keyword evidence="2" id="KW-0121">Carboxypeptidase</keyword>
<dbReference type="Pfam" id="PF00144">
    <property type="entry name" value="Beta-lactamase"/>
    <property type="match status" value="1"/>
</dbReference>
<dbReference type="SUPFAM" id="SSF56601">
    <property type="entry name" value="beta-lactamase/transpeptidase-like"/>
    <property type="match status" value="1"/>
</dbReference>
<evidence type="ECO:0000259" key="1">
    <source>
        <dbReference type="Pfam" id="PF00144"/>
    </source>
</evidence>
<dbReference type="Proteomes" id="UP000540929">
    <property type="component" value="Unassembled WGS sequence"/>
</dbReference>
<evidence type="ECO:0000313" key="3">
    <source>
        <dbReference type="Proteomes" id="UP000540929"/>
    </source>
</evidence>
<evidence type="ECO:0000313" key="2">
    <source>
        <dbReference type="EMBL" id="NYH27233.1"/>
    </source>
</evidence>
<dbReference type="PANTHER" id="PTHR46825:SF7">
    <property type="entry name" value="D-ALANYL-D-ALANINE CARBOXYPEPTIDASE"/>
    <property type="match status" value="1"/>
</dbReference>
<dbReference type="GO" id="GO:0009002">
    <property type="term" value="F:serine-type D-Ala-D-Ala carboxypeptidase activity"/>
    <property type="evidence" value="ECO:0007669"/>
    <property type="project" value="UniProtKB-EC"/>
</dbReference>
<sequence>MKSEKIVADLSGASAPMALFVTGNGMPVPFGAAVGMADASINRPLTVDTPLRIASNTKTFVAAAMLRLWEQGEIDLDASIASVATPSLISLLQSGGYRTERITVRHLMAHSAGLYDHGDDPRFMQTVLAKPHHQWTREEQVRLSTRYAGPQSEPGTRFQYSDTGYILLGDIVERTTGQTLAAAVRKALRFEQRGLRSTWWEVLEQPPSDIEPRARQFFGDIDVTDIDATMDLYGGGGLVTSARDLAALTKDLFEGRVFDKPHTLVEMLRQGEHEGADTYRLGIAVGEVAGTACYSHAGFWGTVVYYAPQLAIAVSGFTTVRSARPELVSIIERALSDA</sequence>
<reference evidence="2 3" key="1">
    <citation type="submission" date="2020-07" db="EMBL/GenBank/DDBJ databases">
        <title>Exploring microbial biodiversity for novel pathways involved in the catabolism of aromatic compounds derived from lignin.</title>
        <authorList>
            <person name="Elkins J."/>
        </authorList>
    </citation>
    <scope>NUCLEOTIDE SEQUENCE [LARGE SCALE GENOMIC DNA]</scope>
    <source>
        <strain evidence="2 3">H2C3C</strain>
    </source>
</reference>
<proteinExistence type="predicted"/>
<name>A0A7Y9WWG8_9BURK</name>
<organism evidence="2 3">
    <name type="scientific">Paraburkholderia bryophila</name>
    <dbReference type="NCBI Taxonomy" id="420952"/>
    <lineage>
        <taxon>Bacteria</taxon>
        <taxon>Pseudomonadati</taxon>
        <taxon>Pseudomonadota</taxon>
        <taxon>Betaproteobacteria</taxon>
        <taxon>Burkholderiales</taxon>
        <taxon>Burkholderiaceae</taxon>
        <taxon>Paraburkholderia</taxon>
    </lineage>
</organism>
<keyword evidence="2" id="KW-0645">Protease</keyword>
<accession>A0A7Y9WWG8</accession>
<feature type="domain" description="Beta-lactamase-related" evidence="1">
    <location>
        <begin position="17"/>
        <end position="321"/>
    </location>
</feature>
<dbReference type="EMBL" id="JACCAS010000002">
    <property type="protein sequence ID" value="NYH27233.1"/>
    <property type="molecule type" value="Genomic_DNA"/>
</dbReference>
<dbReference type="AlphaFoldDB" id="A0A7Y9WWG8"/>
<dbReference type="InterPro" id="IPR012338">
    <property type="entry name" value="Beta-lactam/transpept-like"/>
</dbReference>
<gene>
    <name evidence="2" type="ORF">GGD40_006804</name>
</gene>
<protein>
    <submittedName>
        <fullName evidence="2">D-alanyl-D-alanine carboxypeptidase</fullName>
        <ecNumber evidence="2">3.4.16.4</ecNumber>
    </submittedName>
</protein>
<dbReference type="Gene3D" id="3.40.710.10">
    <property type="entry name" value="DD-peptidase/beta-lactamase superfamily"/>
    <property type="match status" value="1"/>
</dbReference>
<dbReference type="RefSeq" id="WP_257030656.1">
    <property type="nucleotide sequence ID" value="NZ_JACCAS010000002.1"/>
</dbReference>
<dbReference type="InterPro" id="IPR050491">
    <property type="entry name" value="AmpC-like"/>
</dbReference>
<dbReference type="EC" id="3.4.16.4" evidence="2"/>
<keyword evidence="3" id="KW-1185">Reference proteome</keyword>